<evidence type="ECO:0000313" key="2">
    <source>
        <dbReference type="Proteomes" id="UP000694891"/>
    </source>
</evidence>
<protein>
    <submittedName>
        <fullName evidence="3">Serine/threonine-protein phosphatase 4 regulatory subunit 2-A-like</fullName>
    </submittedName>
</protein>
<organism evidence="2 3">
    <name type="scientific">Stegastes partitus</name>
    <name type="common">bicolor damselfish</name>
    <dbReference type="NCBI Taxonomy" id="144197"/>
    <lineage>
        <taxon>Eukaryota</taxon>
        <taxon>Metazoa</taxon>
        <taxon>Chordata</taxon>
        <taxon>Craniata</taxon>
        <taxon>Vertebrata</taxon>
        <taxon>Euteleostomi</taxon>
        <taxon>Actinopterygii</taxon>
        <taxon>Neopterygii</taxon>
        <taxon>Teleostei</taxon>
        <taxon>Neoteleostei</taxon>
        <taxon>Acanthomorphata</taxon>
        <taxon>Ovalentaria</taxon>
        <taxon>Pomacentridae</taxon>
        <taxon>Stegastes</taxon>
    </lineage>
</organism>
<feature type="region of interest" description="Disordered" evidence="1">
    <location>
        <begin position="190"/>
        <end position="213"/>
    </location>
</feature>
<feature type="compositionally biased region" description="Basic and acidic residues" evidence="1">
    <location>
        <begin position="102"/>
        <end position="112"/>
    </location>
</feature>
<evidence type="ECO:0000256" key="1">
    <source>
        <dbReference type="SAM" id="MobiDB-lite"/>
    </source>
</evidence>
<dbReference type="RefSeq" id="XP_008273944.1">
    <property type="nucleotide sequence ID" value="XM_008275722.1"/>
</dbReference>
<evidence type="ECO:0000313" key="3">
    <source>
        <dbReference type="RefSeq" id="XP_008273944.1"/>
    </source>
</evidence>
<dbReference type="Proteomes" id="UP000694891">
    <property type="component" value="Unplaced"/>
</dbReference>
<feature type="non-terminal residue" evidence="3">
    <location>
        <position position="234"/>
    </location>
</feature>
<name>A0A9Y4MUQ9_9TELE</name>
<feature type="region of interest" description="Disordered" evidence="1">
    <location>
        <begin position="81"/>
        <end position="112"/>
    </location>
</feature>
<keyword evidence="2" id="KW-1185">Reference proteome</keyword>
<accession>A0A9Y4MUQ9</accession>
<sequence>MCSVQYLREVISERLTAAAEEIFTEFEKTIVQYEEEIDRQRRLLDIIWKPQIPLHTIDLPQHYACAEQELLTDQQLCDKDRNSSLEQEDSGSPPIKEEQEELCTHVDQEDRDPLQIKEEQEEICTSVDQDDLEPPQIKEEQEELYTSLGQETPEFQQIKAEHEEPCTSQEIRQIIVKQETDTFLVTPAYEESDHSDISPMSESHCESDADSPSSLASLSLTLCVGRLPQTTDHP</sequence>
<proteinExistence type="predicted"/>
<reference evidence="3" key="1">
    <citation type="submission" date="2025-08" db="UniProtKB">
        <authorList>
            <consortium name="RefSeq"/>
        </authorList>
    </citation>
    <scope>IDENTIFICATION</scope>
</reference>
<dbReference type="AlphaFoldDB" id="A0A9Y4MUQ9"/>
<dbReference type="GeneID" id="103352988"/>
<gene>
    <name evidence="3" type="primary">LOC103352988</name>
</gene>